<dbReference type="SUPFAM" id="SSF53955">
    <property type="entry name" value="Lysozyme-like"/>
    <property type="match status" value="1"/>
</dbReference>
<dbReference type="NCBIfam" id="NF008112">
    <property type="entry name" value="PRK10859.1"/>
    <property type="match status" value="1"/>
</dbReference>
<evidence type="ECO:0000256" key="1">
    <source>
        <dbReference type="ARBA" id="ARBA00007734"/>
    </source>
</evidence>
<feature type="domain" description="Solute-binding protein family 3/N-terminal" evidence="9">
    <location>
        <begin position="42"/>
        <end position="266"/>
    </location>
</feature>
<dbReference type="PROSITE" id="PS51257">
    <property type="entry name" value="PROKAR_LIPOPROTEIN"/>
    <property type="match status" value="1"/>
</dbReference>
<name>A0A1W6KBG4_9GAMM</name>
<dbReference type="CDD" id="cd01009">
    <property type="entry name" value="PBP2_YfhD_N"/>
    <property type="match status" value="1"/>
</dbReference>
<feature type="active site" evidence="8">
    <location>
        <position position="313"/>
    </location>
</feature>
<dbReference type="AlphaFoldDB" id="A0A1W6KBG4"/>
<evidence type="ECO:0000259" key="9">
    <source>
        <dbReference type="SMART" id="SM00062"/>
    </source>
</evidence>
<evidence type="ECO:0000313" key="11">
    <source>
        <dbReference type="Proteomes" id="UP000193100"/>
    </source>
</evidence>
<proteinExistence type="inferred from homology"/>
<dbReference type="GO" id="GO:0009279">
    <property type="term" value="C:cell outer membrane"/>
    <property type="evidence" value="ECO:0007669"/>
    <property type="project" value="UniProtKB-SubCell"/>
</dbReference>
<dbReference type="Pfam" id="PF00497">
    <property type="entry name" value="SBP_bac_3"/>
    <property type="match status" value="1"/>
</dbReference>
<sequence length="505" mass="57447">MPKNRRQPYTAIAKYTCLLSIILTVAGCSRPSTLQEIRSEGVLHVITRNAPSVYFEGRDGPTGYDYELARLFAEDLGVELKVRVAKDNTSVLSILDQDYAHIGLAGLSSRPDFQQRYQKVANGIEAESVVVYNREVDRPESLEDLEGQTIHLVADSNHEHQLEQFSANNSGLQWTMHAGLDAAGILSRVESGEFPLAIVSSNELELNHVFFPKVKSAFSLGEPEPLLWLFPSEQDQSLANAAEQFIQELRDDGTLAHISERFYGHLDRLDYVGARTFVHHVENRLPKYESLFRDYAKTYELDWRLLAAMGYQESHWRPNAVSPTGVRGLMMLTRNTASHIGINNRLDAEESIQGGAKYFTIVHSRVPDRIPEPDRTWFALASYNVGWGHVEDARRLTEGAGRNPDRWMDVKEFLPLLAQKEWYSKTRFGYARGHEPVIYVQNIRRYYDFLAWLTEPTKVAETEEKPWFKELEGMEKIVGPVDGKENNSDIRASLPEEFGFVPPTL</sequence>
<gene>
    <name evidence="8 10" type="primary">mltF</name>
    <name evidence="10" type="ORF">MARSALSMR5_02679</name>
</gene>
<evidence type="ECO:0000256" key="3">
    <source>
        <dbReference type="ARBA" id="ARBA00022729"/>
    </source>
</evidence>
<organism evidence="10 11">
    <name type="scientific">Marinobacter salarius</name>
    <dbReference type="NCBI Taxonomy" id="1420917"/>
    <lineage>
        <taxon>Bacteria</taxon>
        <taxon>Pseudomonadati</taxon>
        <taxon>Pseudomonadota</taxon>
        <taxon>Gammaproteobacteria</taxon>
        <taxon>Pseudomonadales</taxon>
        <taxon>Marinobacteraceae</taxon>
        <taxon>Marinobacter</taxon>
    </lineage>
</organism>
<dbReference type="Proteomes" id="UP000193100">
    <property type="component" value="Chromosome"/>
</dbReference>
<comment type="similarity">
    <text evidence="2">Belongs to the bacterial solute-binding protein 3 family.</text>
</comment>
<dbReference type="GO" id="GO:0000270">
    <property type="term" value="P:peptidoglycan metabolic process"/>
    <property type="evidence" value="ECO:0007669"/>
    <property type="project" value="InterPro"/>
</dbReference>
<keyword evidence="7 8" id="KW-0961">Cell wall biogenesis/degradation</keyword>
<accession>A0A1W6KBG4</accession>
<dbReference type="Gene3D" id="3.40.190.10">
    <property type="entry name" value="Periplasmic binding protein-like II"/>
    <property type="match status" value="2"/>
</dbReference>
<dbReference type="GO" id="GO:0016998">
    <property type="term" value="P:cell wall macromolecule catabolic process"/>
    <property type="evidence" value="ECO:0007669"/>
    <property type="project" value="UniProtKB-UniRule"/>
</dbReference>
<dbReference type="SUPFAM" id="SSF53850">
    <property type="entry name" value="Periplasmic binding protein-like II"/>
    <property type="match status" value="1"/>
</dbReference>
<dbReference type="Gene3D" id="1.10.530.10">
    <property type="match status" value="1"/>
</dbReference>
<dbReference type="InterPro" id="IPR008258">
    <property type="entry name" value="Transglycosylase_SLT_dom_1"/>
</dbReference>
<comment type="similarity">
    <text evidence="8">In the C-terminal section; belongs to the transglycosylase Slt family.</text>
</comment>
<evidence type="ECO:0000256" key="8">
    <source>
        <dbReference type="HAMAP-Rule" id="MF_02016"/>
    </source>
</evidence>
<comment type="caution">
    <text evidence="8">Lacks conserved residue(s) required for the propagation of feature annotation.</text>
</comment>
<keyword evidence="3 8" id="KW-0732">Signal</keyword>
<dbReference type="EC" id="4.2.2.n1" evidence="8"/>
<dbReference type="SMART" id="SM00062">
    <property type="entry name" value="PBPb"/>
    <property type="match status" value="1"/>
</dbReference>
<keyword evidence="5 8" id="KW-0998">Cell outer membrane</keyword>
<feature type="region of interest" description="LT domain" evidence="8">
    <location>
        <begin position="267"/>
        <end position="505"/>
    </location>
</feature>
<keyword evidence="4 8" id="KW-0472">Membrane</keyword>
<comment type="catalytic activity">
    <reaction evidence="8">
        <text>Exolytic cleavage of the (1-&gt;4)-beta-glycosidic linkage between N-acetylmuramic acid (MurNAc) and N-acetylglucosamine (GlcNAc) residues in peptidoglycan, from either the reducing or the non-reducing ends of the peptidoglycan chains, with concomitant formation of a 1,6-anhydrobond in the MurNAc residue.</text>
        <dbReference type="EC" id="4.2.2.n1"/>
    </reaction>
</comment>
<comment type="function">
    <text evidence="8">Murein-degrading enzyme that degrades murein glycan strands and insoluble, high-molecular weight murein sacculi, with the concomitant formation of a 1,6-anhydromuramoyl product. Lytic transglycosylases (LTs) play an integral role in the metabolism of the peptidoglycan (PG) sacculus. Their lytic action creates space within the PG sacculus to allow for its expansion as well as for the insertion of various structures such as secretion systems and flagella.</text>
</comment>
<evidence type="ECO:0000256" key="2">
    <source>
        <dbReference type="ARBA" id="ARBA00010333"/>
    </source>
</evidence>
<dbReference type="InterPro" id="IPR000189">
    <property type="entry name" value="Transglyc_AS"/>
</dbReference>
<evidence type="ECO:0000256" key="4">
    <source>
        <dbReference type="ARBA" id="ARBA00023136"/>
    </source>
</evidence>
<dbReference type="HAMAP" id="MF_02016">
    <property type="entry name" value="MltF"/>
    <property type="match status" value="1"/>
</dbReference>
<comment type="similarity">
    <text evidence="8">In the N-terminal section; belongs to the bacterial solute-binding protein 3 family.</text>
</comment>
<comment type="similarity">
    <text evidence="1">Belongs to the transglycosylase Slt family.</text>
</comment>
<reference evidence="10 11" key="1">
    <citation type="submission" date="2017-04" db="EMBL/GenBank/DDBJ databases">
        <title>Genome Sequence of Marinobacter salarius strain SMR5 Isolated from a culture of the Diatom Skeletonema marinoi.</title>
        <authorList>
            <person name="Topel M."/>
            <person name="Pinder M.I.M."/>
            <person name="Johansson O.N."/>
            <person name="Kourtchenko O."/>
            <person name="Godhe A."/>
            <person name="Clarke A.K."/>
        </authorList>
    </citation>
    <scope>NUCLEOTIDE SEQUENCE [LARGE SCALE GENOMIC DNA]</scope>
    <source>
        <strain evidence="10 11">SMR5</strain>
    </source>
</reference>
<evidence type="ECO:0000256" key="6">
    <source>
        <dbReference type="ARBA" id="ARBA00023239"/>
    </source>
</evidence>
<keyword evidence="6 8" id="KW-0456">Lyase</keyword>
<evidence type="ECO:0000313" key="10">
    <source>
        <dbReference type="EMBL" id="ARM84731.1"/>
    </source>
</evidence>
<dbReference type="InterPro" id="IPR001638">
    <property type="entry name" value="Solute-binding_3/MltF_N"/>
</dbReference>
<evidence type="ECO:0000256" key="5">
    <source>
        <dbReference type="ARBA" id="ARBA00023237"/>
    </source>
</evidence>
<evidence type="ECO:0000256" key="7">
    <source>
        <dbReference type="ARBA" id="ARBA00023316"/>
    </source>
</evidence>
<comment type="subcellular location">
    <subcellularLocation>
        <location evidence="8">Cell outer membrane</location>
        <topology evidence="8">Peripheral membrane protein</topology>
    </subcellularLocation>
    <text evidence="8">Attached to the inner leaflet of the outer membrane.</text>
</comment>
<dbReference type="EMBL" id="CP020931">
    <property type="protein sequence ID" value="ARM84731.1"/>
    <property type="molecule type" value="Genomic_DNA"/>
</dbReference>
<dbReference type="GO" id="GO:0008933">
    <property type="term" value="F:peptidoglycan lytic transglycosylase activity"/>
    <property type="evidence" value="ECO:0007669"/>
    <property type="project" value="UniProtKB-UniRule"/>
</dbReference>
<dbReference type="PANTHER" id="PTHR35936:SF32">
    <property type="entry name" value="MEMBRANE-BOUND LYTIC MUREIN TRANSGLYCOSYLASE F"/>
    <property type="match status" value="1"/>
</dbReference>
<dbReference type="CDD" id="cd13403">
    <property type="entry name" value="MLTF-like"/>
    <property type="match status" value="1"/>
</dbReference>
<comment type="domain">
    <text evidence="8">The N-terminal domain does not have lytic activity and probably modulates enzymatic activity. The C-terminal domain is the catalytic active domain.</text>
</comment>
<dbReference type="Pfam" id="PF01464">
    <property type="entry name" value="SLT"/>
    <property type="match status" value="1"/>
</dbReference>
<dbReference type="GO" id="GO:0071555">
    <property type="term" value="P:cell wall organization"/>
    <property type="evidence" value="ECO:0007669"/>
    <property type="project" value="UniProtKB-KW"/>
</dbReference>
<dbReference type="InterPro" id="IPR023346">
    <property type="entry name" value="Lysozyme-like_dom_sf"/>
</dbReference>
<dbReference type="PANTHER" id="PTHR35936">
    <property type="entry name" value="MEMBRANE-BOUND LYTIC MUREIN TRANSGLYCOSYLASE F"/>
    <property type="match status" value="1"/>
</dbReference>
<dbReference type="PROSITE" id="PS00922">
    <property type="entry name" value="TRANSGLYCOSYLASE"/>
    <property type="match status" value="1"/>
</dbReference>
<dbReference type="InterPro" id="IPR023703">
    <property type="entry name" value="MltF"/>
</dbReference>
<protein>
    <recommendedName>
        <fullName evidence="8">Membrane-bound lytic murein transglycosylase F</fullName>
        <ecNumber evidence="8">4.2.2.n1</ecNumber>
    </recommendedName>
    <alternativeName>
        <fullName evidence="8">Murein lyase F</fullName>
    </alternativeName>
</protein>